<evidence type="ECO:0000256" key="1">
    <source>
        <dbReference type="SAM" id="MobiDB-lite"/>
    </source>
</evidence>
<dbReference type="SUPFAM" id="SSF48371">
    <property type="entry name" value="ARM repeat"/>
    <property type="match status" value="1"/>
</dbReference>
<feature type="non-terminal residue" evidence="2">
    <location>
        <position position="468"/>
    </location>
</feature>
<feature type="compositionally biased region" description="Acidic residues" evidence="1">
    <location>
        <begin position="446"/>
        <end position="468"/>
    </location>
</feature>
<dbReference type="EMBL" id="VOFY01000008">
    <property type="protein sequence ID" value="KAA8590717.1"/>
    <property type="molecule type" value="Genomic_DNA"/>
</dbReference>
<dbReference type="AlphaFoldDB" id="A0A5J5D9A6"/>
<accession>A0A5J5D9A6</accession>
<reference evidence="2 3" key="1">
    <citation type="submission" date="2019-08" db="EMBL/GenBank/DDBJ databases">
        <title>A chromosome-level genome assembly, high-density linkage maps, and genome scans reveal the genomic architecture of hybrid incompatibilities underlying speciation via character displacement in darters (Percidae: Etheostominae).</title>
        <authorList>
            <person name="Moran R.L."/>
            <person name="Catchen J.M."/>
            <person name="Fuller R.C."/>
        </authorList>
    </citation>
    <scope>NUCLEOTIDE SEQUENCE [LARGE SCALE GENOMIC DNA]</scope>
    <source>
        <strain evidence="2">EspeVRDwgs_2016</strain>
        <tissue evidence="2">Muscle</tissue>
    </source>
</reference>
<dbReference type="Pfam" id="PF25571">
    <property type="entry name" value="TPR_CCP1_N"/>
    <property type="match status" value="2"/>
</dbReference>
<comment type="caution">
    <text evidence="2">The sequence shown here is derived from an EMBL/GenBank/DDBJ whole genome shotgun (WGS) entry which is preliminary data.</text>
</comment>
<dbReference type="InterPro" id="IPR016024">
    <property type="entry name" value="ARM-type_fold"/>
</dbReference>
<gene>
    <name evidence="2" type="ORF">FQN60_014651</name>
</gene>
<dbReference type="Proteomes" id="UP000327493">
    <property type="component" value="Chromosome 8"/>
</dbReference>
<evidence type="ECO:0000313" key="3">
    <source>
        <dbReference type="Proteomes" id="UP000327493"/>
    </source>
</evidence>
<dbReference type="InterPro" id="IPR011989">
    <property type="entry name" value="ARM-like"/>
</dbReference>
<protein>
    <submittedName>
        <fullName evidence="2">Uncharacterized protein</fullName>
    </submittedName>
</protein>
<feature type="region of interest" description="Disordered" evidence="1">
    <location>
        <begin position="429"/>
        <end position="468"/>
    </location>
</feature>
<evidence type="ECO:0000313" key="2">
    <source>
        <dbReference type="EMBL" id="KAA8590717.1"/>
    </source>
</evidence>
<sequence>MRPFRKLVPEYRRVVEESWSSVKGQTGSFHLSTCLSDSVFIPVSVRLSITERRGPAMTASASCSSGLEVLLSTLQNGGDVESTLNILNVLDELLSAGKLTYCTDRRIHYMISKGGSEALLIALVKAGRSFSPNYTILLPLLHLLAKVGHRDRRIGVKAEEAGAVLLTLNLLRQNAQHGSRAAACLWAIQVFCSSVSTANLIGANHGLDVIYCLIPQCSPKHLPTINIPSGACHEHQEYLFVPLWLARGHAYLPLEVEDKVMGQKTSLRMLSQLKGVYEVVLEEDSRQVMCCFKRTCSVLCPHAAAHPLNQQQHVMAAIDAFAALLCTKANVSSVVSKGYVSGLLRLYEDWHSKGSEHVAIRHALLRCLHKVTHSTAGRQAVLCQGGIRLLYETSQTCLLSRGLESLVELSVQLMRKCLPKTPLPLTSDQSAYTFPLPGGPHAVPEMDAEPDESSDESDDDEDKPEADY</sequence>
<proteinExistence type="predicted"/>
<name>A0A5J5D9A6_9PERO</name>
<keyword evidence="3" id="KW-1185">Reference proteome</keyword>
<organism evidence="2 3">
    <name type="scientific">Etheostoma spectabile</name>
    <name type="common">orangethroat darter</name>
    <dbReference type="NCBI Taxonomy" id="54343"/>
    <lineage>
        <taxon>Eukaryota</taxon>
        <taxon>Metazoa</taxon>
        <taxon>Chordata</taxon>
        <taxon>Craniata</taxon>
        <taxon>Vertebrata</taxon>
        <taxon>Euteleostomi</taxon>
        <taxon>Actinopterygii</taxon>
        <taxon>Neopterygii</taxon>
        <taxon>Teleostei</taxon>
        <taxon>Neoteleostei</taxon>
        <taxon>Acanthomorphata</taxon>
        <taxon>Eupercaria</taxon>
        <taxon>Perciformes</taxon>
        <taxon>Percoidei</taxon>
        <taxon>Percidae</taxon>
        <taxon>Etheostomatinae</taxon>
        <taxon>Etheostoma</taxon>
    </lineage>
</organism>
<dbReference type="Gene3D" id="1.25.10.10">
    <property type="entry name" value="Leucine-rich Repeat Variant"/>
    <property type="match status" value="1"/>
</dbReference>